<dbReference type="GO" id="GO:0052689">
    <property type="term" value="F:carboxylic ester hydrolase activity"/>
    <property type="evidence" value="ECO:0007669"/>
    <property type="project" value="UniProtKB-KW"/>
</dbReference>
<evidence type="ECO:0000313" key="8">
    <source>
        <dbReference type="Proteomes" id="UP000504634"/>
    </source>
</evidence>
<gene>
    <name evidence="9" type="primary">LOC115623322</name>
</gene>
<dbReference type="FunFam" id="3.40.50.1820:FF:000092">
    <property type="entry name" value="Carboxylic ester hydrolase"/>
    <property type="match status" value="1"/>
</dbReference>
<dbReference type="SUPFAM" id="SSF53474">
    <property type="entry name" value="alpha/beta-Hydrolases"/>
    <property type="match status" value="1"/>
</dbReference>
<accession>A0A6J2TBQ3</accession>
<evidence type="ECO:0000256" key="2">
    <source>
        <dbReference type="ARBA" id="ARBA00022487"/>
    </source>
</evidence>
<evidence type="ECO:0000313" key="9">
    <source>
        <dbReference type="RefSeq" id="XP_030373444.1"/>
    </source>
</evidence>
<dbReference type="Gene3D" id="3.40.50.1820">
    <property type="entry name" value="alpha/beta hydrolase"/>
    <property type="match status" value="1"/>
</dbReference>
<dbReference type="PANTHER" id="PTHR43142:SF1">
    <property type="entry name" value="CARBOXYLIC ESTER HYDROLASE"/>
    <property type="match status" value="1"/>
</dbReference>
<keyword evidence="2" id="KW-0719">Serine esterase</keyword>
<name>A0A6J2TBQ3_DROLE</name>
<reference evidence="9" key="1">
    <citation type="submission" date="2025-08" db="UniProtKB">
        <authorList>
            <consortium name="RefSeq"/>
        </authorList>
    </citation>
    <scope>IDENTIFICATION</scope>
    <source>
        <strain evidence="9">11010-0011.00</strain>
        <tissue evidence="9">Whole body</tissue>
    </source>
</reference>
<evidence type="ECO:0000259" key="7">
    <source>
        <dbReference type="Pfam" id="PF00135"/>
    </source>
</evidence>
<evidence type="ECO:0000256" key="6">
    <source>
        <dbReference type="RuleBase" id="RU361235"/>
    </source>
</evidence>
<dbReference type="InterPro" id="IPR029058">
    <property type="entry name" value="AB_hydrolase_fold"/>
</dbReference>
<dbReference type="InterPro" id="IPR002018">
    <property type="entry name" value="CarbesteraseB"/>
</dbReference>
<dbReference type="AlphaFoldDB" id="A0A6J2TBQ3"/>
<dbReference type="GeneID" id="115623322"/>
<keyword evidence="4" id="KW-1015">Disulfide bond</keyword>
<dbReference type="RefSeq" id="XP_030373444.1">
    <property type="nucleotide sequence ID" value="XM_030517584.1"/>
</dbReference>
<keyword evidence="8" id="KW-1185">Reference proteome</keyword>
<proteinExistence type="inferred from homology"/>
<keyword evidence="5" id="KW-0325">Glycoprotein</keyword>
<dbReference type="InterPro" id="IPR019826">
    <property type="entry name" value="Carboxylesterase_B_AS"/>
</dbReference>
<protein>
    <recommendedName>
        <fullName evidence="6">Carboxylic ester hydrolase</fullName>
        <ecNumber evidence="6">3.1.1.-</ecNumber>
    </recommendedName>
</protein>
<dbReference type="OrthoDB" id="19653at2759"/>
<dbReference type="EC" id="3.1.1.-" evidence="6"/>
<evidence type="ECO:0000256" key="5">
    <source>
        <dbReference type="ARBA" id="ARBA00023180"/>
    </source>
</evidence>
<dbReference type="Proteomes" id="UP000504634">
    <property type="component" value="Unplaced"/>
</dbReference>
<organism evidence="8 9">
    <name type="scientific">Drosophila lebanonensis</name>
    <name type="common">Fruit fly</name>
    <name type="synonym">Scaptodrosophila lebanonensis</name>
    <dbReference type="NCBI Taxonomy" id="7225"/>
    <lineage>
        <taxon>Eukaryota</taxon>
        <taxon>Metazoa</taxon>
        <taxon>Ecdysozoa</taxon>
        <taxon>Arthropoda</taxon>
        <taxon>Hexapoda</taxon>
        <taxon>Insecta</taxon>
        <taxon>Pterygota</taxon>
        <taxon>Neoptera</taxon>
        <taxon>Endopterygota</taxon>
        <taxon>Diptera</taxon>
        <taxon>Brachycera</taxon>
        <taxon>Muscomorpha</taxon>
        <taxon>Ephydroidea</taxon>
        <taxon>Drosophilidae</taxon>
        <taxon>Scaptodrosophila</taxon>
    </lineage>
</organism>
<evidence type="ECO:0000256" key="4">
    <source>
        <dbReference type="ARBA" id="ARBA00023157"/>
    </source>
</evidence>
<evidence type="ECO:0000256" key="1">
    <source>
        <dbReference type="ARBA" id="ARBA00005964"/>
    </source>
</evidence>
<feature type="domain" description="Carboxylesterase type B" evidence="7">
    <location>
        <begin position="34"/>
        <end position="537"/>
    </location>
</feature>
<dbReference type="PANTHER" id="PTHR43142">
    <property type="entry name" value="CARBOXYLIC ESTER HYDROLASE"/>
    <property type="match status" value="1"/>
</dbReference>
<keyword evidence="3 6" id="KW-0378">Hydrolase</keyword>
<dbReference type="PROSITE" id="PS00122">
    <property type="entry name" value="CARBOXYLESTERASE_B_1"/>
    <property type="match status" value="1"/>
</dbReference>
<dbReference type="Pfam" id="PF00135">
    <property type="entry name" value="COesterase"/>
    <property type="match status" value="1"/>
</dbReference>
<evidence type="ECO:0000256" key="3">
    <source>
        <dbReference type="ARBA" id="ARBA00022801"/>
    </source>
</evidence>
<sequence length="572" mass="64876">MNKNLGLVERLRWRLKSLEHKLQQYRQTTSDTVIADTEYGKVRGVKRLSLYDVPYFSFEGIPYAQPPVGELRFKAPQRPIPWEGVRDCSQAKDRAVQVHFVFDKVDGSEDCLYLNVYTNNVTPEKARPVMVWIHGGGFIIGEANREYYGPDYFMKEDVVLVSIQYRLGALGFLSFKSPALNVPGNAGLKDQVMALKWIKNNCASFGGDPDCITVFGESAGAASTHYMMITEQTQGLFHRGILQSGSAIAPWAYNGDITQRAFTIAKLAGYKGENNDKDVLQFLLNVKAKDLIRVEELVLTPEEHAKKVMFAFGPSLEPYSTPECVLPKHPRELMKTAWSNSIPLMIGNTSYEGLLWVPEVKLMPQVTQHLDDGTPFVPRELAENAVSDEQLKTLASKIRNAHVTGELATADNYMDACSIVYFVFPALRVIRSRHAHAAGSPVFLYRYDFDSEELIYPYRLMRFGRGVKGVSHADDLTYQFTSLLARRMPKESREYRNIERTVAIWRQFAATGNPYSAEINGMDTLSWDPVRKGDEVFKSLNISDDLKFIDLPEWPKLKAWESLFDNNKDLLF</sequence>
<comment type="similarity">
    <text evidence="1 6">Belongs to the type-B carboxylesterase/lipase family.</text>
</comment>